<name>A0A6B0UHH7_IXORI</name>
<evidence type="ECO:0000313" key="2">
    <source>
        <dbReference type="EMBL" id="MXU88925.1"/>
    </source>
</evidence>
<sequence>MSHFFLSLSLCARELCAVASRMHVSDHGLRRIFSDVHQRKFIVKGIRTQERGRVCVEVCCSDLRERMSRLTKQAGSIRPTLRGATQVNGVAGENANIERKRYIK</sequence>
<feature type="signal peptide" evidence="1">
    <location>
        <begin position="1"/>
        <end position="19"/>
    </location>
</feature>
<reference evidence="2" key="1">
    <citation type="submission" date="2019-12" db="EMBL/GenBank/DDBJ databases">
        <title>An insight into the sialome of adult female Ixodes ricinus ticks feeding for 6 days.</title>
        <authorList>
            <person name="Perner J."/>
            <person name="Ribeiro J.M.C."/>
        </authorList>
    </citation>
    <scope>NUCLEOTIDE SEQUENCE</scope>
    <source>
        <strain evidence="2">Semi-engorged</strain>
        <tissue evidence="2">Salivary glands</tissue>
    </source>
</reference>
<organism evidence="2">
    <name type="scientific">Ixodes ricinus</name>
    <name type="common">Common tick</name>
    <name type="synonym">Acarus ricinus</name>
    <dbReference type="NCBI Taxonomy" id="34613"/>
    <lineage>
        <taxon>Eukaryota</taxon>
        <taxon>Metazoa</taxon>
        <taxon>Ecdysozoa</taxon>
        <taxon>Arthropoda</taxon>
        <taxon>Chelicerata</taxon>
        <taxon>Arachnida</taxon>
        <taxon>Acari</taxon>
        <taxon>Parasitiformes</taxon>
        <taxon>Ixodida</taxon>
        <taxon>Ixodoidea</taxon>
        <taxon>Ixodidae</taxon>
        <taxon>Ixodinae</taxon>
        <taxon>Ixodes</taxon>
    </lineage>
</organism>
<dbReference type="AlphaFoldDB" id="A0A6B0UHH7"/>
<proteinExistence type="predicted"/>
<evidence type="ECO:0000256" key="1">
    <source>
        <dbReference type="SAM" id="SignalP"/>
    </source>
</evidence>
<accession>A0A6B0UHH7</accession>
<dbReference type="EMBL" id="GIFC01006842">
    <property type="protein sequence ID" value="MXU88925.1"/>
    <property type="molecule type" value="Transcribed_RNA"/>
</dbReference>
<protein>
    <submittedName>
        <fullName evidence="2">Putative secreted protein</fullName>
    </submittedName>
</protein>
<feature type="chain" id="PRO_5025514716" evidence="1">
    <location>
        <begin position="20"/>
        <end position="104"/>
    </location>
</feature>
<keyword evidence="1" id="KW-0732">Signal</keyword>